<proteinExistence type="predicted"/>
<dbReference type="Proteomes" id="UP000002358">
    <property type="component" value="Unassembled WGS sequence"/>
</dbReference>
<dbReference type="AlphaFoldDB" id="A0A7M7R3C1"/>
<reference evidence="1" key="1">
    <citation type="submission" date="2021-01" db="UniProtKB">
        <authorList>
            <consortium name="EnsemblMetazoa"/>
        </authorList>
    </citation>
    <scope>IDENTIFICATION</scope>
</reference>
<protein>
    <submittedName>
        <fullName evidence="1">Uncharacterized protein</fullName>
    </submittedName>
</protein>
<dbReference type="GeneID" id="116738662"/>
<accession>A0A7M7R3C1</accession>
<dbReference type="RefSeq" id="XP_032457736.1">
    <property type="nucleotide sequence ID" value="XM_032601845.1"/>
</dbReference>
<dbReference type="SMR" id="A0A7M7R3C1"/>
<dbReference type="InParanoid" id="A0A7M7R3C1"/>
<evidence type="ECO:0000313" key="1">
    <source>
        <dbReference type="EnsemblMetazoa" id="XP_032457736"/>
    </source>
</evidence>
<keyword evidence="2" id="KW-1185">Reference proteome</keyword>
<sequence>MWPLLLQKKNFNVDQYIQENIKKLESEIRSARIELSSQKSLKKSEKKNLNESYFHQNENWMGLGNEKYDFCIDENETLETLDDESSFMQMSDLSVSHKKELHKSENEALEVIDHELTYNEELHKSENEALKVIDQELSYNEELHNSEILDIINSNLESSESLPFYDTTETKIVENSKFQSKLLPVLHKQETLINSKLEKTTEVQIRNIQQKKVTTPNITKSSSKTIIKTQNQPVESCIIQINAIDLSQHTFQINGNKMDRINYNDVLISVIHTCPFDSIFELIILTVQK</sequence>
<dbReference type="EnsemblMetazoa" id="XM_032601845">
    <property type="protein sequence ID" value="XP_032457736"/>
    <property type="gene ID" value="LOC116738662"/>
</dbReference>
<name>A0A7M7R3C1_NASVI</name>
<dbReference type="KEGG" id="nvi:116738662"/>
<evidence type="ECO:0000313" key="2">
    <source>
        <dbReference type="Proteomes" id="UP000002358"/>
    </source>
</evidence>
<organism evidence="1 2">
    <name type="scientific">Nasonia vitripennis</name>
    <name type="common">Parasitic wasp</name>
    <dbReference type="NCBI Taxonomy" id="7425"/>
    <lineage>
        <taxon>Eukaryota</taxon>
        <taxon>Metazoa</taxon>
        <taxon>Ecdysozoa</taxon>
        <taxon>Arthropoda</taxon>
        <taxon>Hexapoda</taxon>
        <taxon>Insecta</taxon>
        <taxon>Pterygota</taxon>
        <taxon>Neoptera</taxon>
        <taxon>Endopterygota</taxon>
        <taxon>Hymenoptera</taxon>
        <taxon>Apocrita</taxon>
        <taxon>Proctotrupomorpha</taxon>
        <taxon>Chalcidoidea</taxon>
        <taxon>Pteromalidae</taxon>
        <taxon>Pteromalinae</taxon>
        <taxon>Nasonia</taxon>
    </lineage>
</organism>